<name>D6RGP0_MOUSE</name>
<dbReference type="Antibodypedia" id="26282">
    <property type="antibodies" value="372 antibodies from 33 providers"/>
</dbReference>
<reference evidence="2 4" key="1">
    <citation type="journal article" date="2009" name="PLoS Biol.">
        <title>Lineage-specific biology revealed by a finished genome assembly of the mouse.</title>
        <authorList>
            <consortium name="Mouse Genome Sequencing Consortium"/>
            <person name="Church D.M."/>
            <person name="Goodstadt L."/>
            <person name="Hillier L.W."/>
            <person name="Zody M.C."/>
            <person name="Goldstein S."/>
            <person name="She X."/>
            <person name="Bult C.J."/>
            <person name="Agarwala R."/>
            <person name="Cherry J.L."/>
            <person name="DiCuccio M."/>
            <person name="Hlavina W."/>
            <person name="Kapustin Y."/>
            <person name="Meric P."/>
            <person name="Maglott D."/>
            <person name="Birtle Z."/>
            <person name="Marques A.C."/>
            <person name="Graves T."/>
            <person name="Zhou S."/>
            <person name="Teague B."/>
            <person name="Potamousis K."/>
            <person name="Churas C."/>
            <person name="Place M."/>
            <person name="Herschleb J."/>
            <person name="Runnheim R."/>
            <person name="Forrest D."/>
            <person name="Amos-Landgraf J."/>
            <person name="Schwartz D.C."/>
            <person name="Cheng Z."/>
            <person name="Lindblad-Toh K."/>
            <person name="Eichler E.E."/>
            <person name="Ponting C.P."/>
        </authorList>
    </citation>
    <scope>NUCLEOTIDE SEQUENCE [LARGE SCALE GENOMIC DNA]</scope>
    <source>
        <strain evidence="2 4">C57BL/6J</strain>
    </source>
</reference>
<evidence type="ECO:0000313" key="2">
    <source>
        <dbReference type="Ensembl" id="ENSMUSP00000115283.2"/>
    </source>
</evidence>
<evidence type="ECO:0000313" key="3">
    <source>
        <dbReference type="MGI" id="MGI:1345279"/>
    </source>
</evidence>
<dbReference type="Bgee" id="ENSMUSG00000023030">
    <property type="expression patterns" value="Expressed in epithelium of small intestine and 246 other cell types or tissues"/>
</dbReference>
<feature type="region of interest" description="Disordered" evidence="1">
    <location>
        <begin position="14"/>
        <end position="38"/>
    </location>
</feature>
<reference evidence="2 4" key="2">
    <citation type="journal article" date="2011" name="PLoS Biol.">
        <title>Modernizing reference genome assemblies.</title>
        <authorList>
            <person name="Church D.M."/>
            <person name="Schneider V.A."/>
            <person name="Graves T."/>
            <person name="Auger K."/>
            <person name="Cunningham F."/>
            <person name="Bouk N."/>
            <person name="Chen H.C."/>
            <person name="Agarwala R."/>
            <person name="McLaren W.M."/>
            <person name="Ritchie G.R."/>
            <person name="Albracht D."/>
            <person name="Kremitzki M."/>
            <person name="Rock S."/>
            <person name="Kotkiewicz H."/>
            <person name="Kremitzki C."/>
            <person name="Wollam A."/>
            <person name="Trani L."/>
            <person name="Fulton L."/>
            <person name="Fulton R."/>
            <person name="Matthews L."/>
            <person name="Whitehead S."/>
            <person name="Chow W."/>
            <person name="Torrance J."/>
            <person name="Dunn M."/>
            <person name="Harden G."/>
            <person name="Threadgold G."/>
            <person name="Wood J."/>
            <person name="Collins J."/>
            <person name="Heath P."/>
            <person name="Griffiths G."/>
            <person name="Pelan S."/>
            <person name="Grafham D."/>
            <person name="Eichler E.E."/>
            <person name="Weinstock G."/>
            <person name="Mardis E.R."/>
            <person name="Wilson R.K."/>
            <person name="Howe K."/>
            <person name="Flicek P."/>
            <person name="Hubbard T."/>
        </authorList>
    </citation>
    <scope>NUCLEOTIDE SEQUENCE [LARGE SCALE GENOMIC DNA]</scope>
    <source>
        <strain evidence="2 4">C57BL/6J</strain>
    </source>
</reference>
<dbReference type="Proteomes" id="UP000000589">
    <property type="component" value="Chromosome 15"/>
</dbReference>
<dbReference type="Ensembl" id="ENSMUST00000136168.2">
    <property type="protein sequence ID" value="ENSMUSP00000115283.2"/>
    <property type="gene ID" value="ENSMUSG00000023030.17"/>
</dbReference>
<dbReference type="MGI" id="MGI:1345279">
    <property type="gene designation" value="Slc11a2"/>
</dbReference>
<reference evidence="2" key="4">
    <citation type="submission" date="2025-09" db="UniProtKB">
        <authorList>
            <consortium name="Ensembl"/>
        </authorList>
    </citation>
    <scope>IDENTIFICATION</scope>
    <source>
        <strain evidence="2">C57BL/6J</strain>
    </source>
</reference>
<dbReference type="ExpressionAtlas" id="D6RGP0">
    <property type="expression patterns" value="baseline and differential"/>
</dbReference>
<gene>
    <name evidence="2 3" type="primary">Slc11a2</name>
</gene>
<reference evidence="2" key="3">
    <citation type="submission" date="2025-08" db="UniProtKB">
        <authorList>
            <consortium name="Ensembl"/>
        </authorList>
    </citation>
    <scope>IDENTIFICATION</scope>
    <source>
        <strain evidence="2">C57BL/6J</strain>
    </source>
</reference>
<dbReference type="GeneTree" id="ENSGT00940000155330"/>
<organism evidence="2 4">
    <name type="scientific">Mus musculus</name>
    <name type="common">Mouse</name>
    <dbReference type="NCBI Taxonomy" id="10090"/>
    <lineage>
        <taxon>Eukaryota</taxon>
        <taxon>Metazoa</taxon>
        <taxon>Chordata</taxon>
        <taxon>Craniata</taxon>
        <taxon>Vertebrata</taxon>
        <taxon>Euteleostomi</taxon>
        <taxon>Mammalia</taxon>
        <taxon>Eutheria</taxon>
        <taxon>Euarchontoglires</taxon>
        <taxon>Glires</taxon>
        <taxon>Rodentia</taxon>
        <taxon>Myomorpha</taxon>
        <taxon>Muroidea</taxon>
        <taxon>Muridae</taxon>
        <taxon>Murinae</taxon>
        <taxon>Mus</taxon>
        <taxon>Mus</taxon>
    </lineage>
</organism>
<dbReference type="HOGENOM" id="CLU_2793322_0_0_1"/>
<keyword evidence="4" id="KW-1185">Reference proteome</keyword>
<dbReference type="AlphaFoldDB" id="D6RGP0"/>
<protein>
    <submittedName>
        <fullName evidence="2">Solute carrier family 11 (proton-coupled divalent metal ion transporters), member 2</fullName>
    </submittedName>
</protein>
<dbReference type="AGR" id="MGI:1345279"/>
<proteinExistence type="predicted"/>
<evidence type="ECO:0000313" key="4">
    <source>
        <dbReference type="Proteomes" id="UP000000589"/>
    </source>
</evidence>
<evidence type="ECO:0000256" key="1">
    <source>
        <dbReference type="SAM" id="MobiDB-lite"/>
    </source>
</evidence>
<accession>D6RGP0</accession>
<dbReference type="VEuPathDB" id="HostDB:ENSMUSG00000023030"/>
<sequence>MALLGTMETLPALAPSTLPTATHPSHIPLETLRSPSPPTLMRKSPFLRRSTLVLAFVNSGRSRGLAFL</sequence>